<evidence type="ECO:0000256" key="8">
    <source>
        <dbReference type="ARBA" id="ARBA00024359"/>
    </source>
</evidence>
<organism evidence="12 13">
    <name type="scientific">Exiguobacterium aurantiacum</name>
    <dbReference type="NCBI Taxonomy" id="33987"/>
    <lineage>
        <taxon>Bacteria</taxon>
        <taxon>Bacillati</taxon>
        <taxon>Bacillota</taxon>
        <taxon>Bacilli</taxon>
        <taxon>Bacillales</taxon>
        <taxon>Bacillales Family XII. Incertae Sedis</taxon>
        <taxon>Exiguobacterium</taxon>
    </lineage>
</organism>
<dbReference type="Proteomes" id="UP001060325">
    <property type="component" value="Chromosome"/>
</dbReference>
<dbReference type="PANTHER" id="PTHR24220">
    <property type="entry name" value="IMPORT ATP-BINDING PROTEIN"/>
    <property type="match status" value="1"/>
</dbReference>
<evidence type="ECO:0000256" key="7">
    <source>
        <dbReference type="ARBA" id="ARBA00023136"/>
    </source>
</evidence>
<dbReference type="InterPro" id="IPR015854">
    <property type="entry name" value="ABC_transpr_LolD-like"/>
</dbReference>
<comment type="subcellular location">
    <subcellularLocation>
        <location evidence="1">Cell membrane</location>
        <topology evidence="1">Peripheral membrane protein</topology>
    </subcellularLocation>
</comment>
<dbReference type="InterPro" id="IPR017871">
    <property type="entry name" value="ABC_transporter-like_CS"/>
</dbReference>
<keyword evidence="4" id="KW-1003">Cell membrane</keyword>
<dbReference type="GO" id="GO:0005524">
    <property type="term" value="F:ATP binding"/>
    <property type="evidence" value="ECO:0007669"/>
    <property type="project" value="UniProtKB-KW"/>
</dbReference>
<comment type="function">
    <text evidence="10">Part of the ABC transporter complex hrt involved in hemin import. Responsible for energy coupling to the transport system.</text>
</comment>
<comment type="subunit">
    <text evidence="2">The complex is composed of two ATP-binding proteins (HrtA), two transmembrane proteins (HrtB) and a solute-binding protein.</text>
</comment>
<protein>
    <recommendedName>
        <fullName evidence="9">Putative hemin import ATP-binding protein HrtA</fullName>
    </recommendedName>
</protein>
<evidence type="ECO:0000256" key="9">
    <source>
        <dbReference type="ARBA" id="ARBA00024432"/>
    </source>
</evidence>
<dbReference type="RefSeq" id="WP_255178584.1">
    <property type="nucleotide sequence ID" value="NZ_CP101462.1"/>
</dbReference>
<dbReference type="InterPro" id="IPR027417">
    <property type="entry name" value="P-loop_NTPase"/>
</dbReference>
<keyword evidence="5" id="KW-0547">Nucleotide-binding</keyword>
<dbReference type="Pfam" id="PF00005">
    <property type="entry name" value="ABC_tran"/>
    <property type="match status" value="1"/>
</dbReference>
<evidence type="ECO:0000313" key="12">
    <source>
        <dbReference type="EMBL" id="UTT44336.1"/>
    </source>
</evidence>
<evidence type="ECO:0000259" key="11">
    <source>
        <dbReference type="PROSITE" id="PS50893"/>
    </source>
</evidence>
<dbReference type="SUPFAM" id="SSF52540">
    <property type="entry name" value="P-loop containing nucleoside triphosphate hydrolases"/>
    <property type="match status" value="1"/>
</dbReference>
<evidence type="ECO:0000256" key="6">
    <source>
        <dbReference type="ARBA" id="ARBA00022840"/>
    </source>
</evidence>
<dbReference type="Gene3D" id="3.40.50.300">
    <property type="entry name" value="P-loop containing nucleotide triphosphate hydrolases"/>
    <property type="match status" value="1"/>
</dbReference>
<dbReference type="SMART" id="SM00382">
    <property type="entry name" value="AAA"/>
    <property type="match status" value="1"/>
</dbReference>
<feature type="domain" description="ABC transporter" evidence="11">
    <location>
        <begin position="1"/>
        <end position="222"/>
    </location>
</feature>
<keyword evidence="3" id="KW-0813">Transport</keyword>
<sequence>MKLMNISHDYDGQPVLRGIDLQVEPGECIGIIGPSGSGKSTLLQILGLLKRPASGQIELEGRDLLGAGEEERRLLRLNEIGFVFQQAHLVPYLTVREQLELVQADSESKQDPIRLLESLGLGHRLDQLPSQLSGGERQRVAVARALVNRPRLILADEPTASLDFENGRRVMELLVTEARVSGRRVIVITHDERMLDVCDRVLLLQDGLLQPSPRHQNREGRV</sequence>
<comment type="similarity">
    <text evidence="8">Belongs to the ABC transporter superfamily. HrtA family.</text>
</comment>
<name>A0ABY5FRV0_9BACL</name>
<dbReference type="PANTHER" id="PTHR24220:SF666">
    <property type="entry name" value="HEMIN IMPORT ATP-BINDING PROTEIN HRTA-RELATED"/>
    <property type="match status" value="1"/>
</dbReference>
<dbReference type="PROSITE" id="PS50893">
    <property type="entry name" value="ABC_TRANSPORTER_2"/>
    <property type="match status" value="1"/>
</dbReference>
<dbReference type="CDD" id="cd03255">
    <property type="entry name" value="ABC_MJ0796_LolCDE_FtsE"/>
    <property type="match status" value="1"/>
</dbReference>
<dbReference type="InterPro" id="IPR003439">
    <property type="entry name" value="ABC_transporter-like_ATP-bd"/>
</dbReference>
<dbReference type="PROSITE" id="PS00211">
    <property type="entry name" value="ABC_TRANSPORTER_1"/>
    <property type="match status" value="1"/>
</dbReference>
<evidence type="ECO:0000256" key="1">
    <source>
        <dbReference type="ARBA" id="ARBA00004202"/>
    </source>
</evidence>
<evidence type="ECO:0000256" key="5">
    <source>
        <dbReference type="ARBA" id="ARBA00022741"/>
    </source>
</evidence>
<keyword evidence="7" id="KW-0472">Membrane</keyword>
<reference evidence="12" key="1">
    <citation type="submission" date="2022-07" db="EMBL/GenBank/DDBJ databases">
        <title>Complete genome of CX2.</title>
        <authorList>
            <person name="Cao G."/>
        </authorList>
    </citation>
    <scope>NUCLEOTIDE SEQUENCE</scope>
    <source>
        <strain evidence="12">CX2</strain>
    </source>
</reference>
<evidence type="ECO:0000256" key="2">
    <source>
        <dbReference type="ARBA" id="ARBA00011131"/>
    </source>
</evidence>
<evidence type="ECO:0000256" key="3">
    <source>
        <dbReference type="ARBA" id="ARBA00022448"/>
    </source>
</evidence>
<evidence type="ECO:0000256" key="4">
    <source>
        <dbReference type="ARBA" id="ARBA00022475"/>
    </source>
</evidence>
<dbReference type="EMBL" id="CP101462">
    <property type="protein sequence ID" value="UTT44336.1"/>
    <property type="molecule type" value="Genomic_DNA"/>
</dbReference>
<evidence type="ECO:0000313" key="13">
    <source>
        <dbReference type="Proteomes" id="UP001060325"/>
    </source>
</evidence>
<evidence type="ECO:0000256" key="10">
    <source>
        <dbReference type="ARBA" id="ARBA00024721"/>
    </source>
</evidence>
<keyword evidence="6 12" id="KW-0067">ATP-binding</keyword>
<dbReference type="InterPro" id="IPR003593">
    <property type="entry name" value="AAA+_ATPase"/>
</dbReference>
<keyword evidence="13" id="KW-1185">Reference proteome</keyword>
<accession>A0ABY5FRV0</accession>
<dbReference type="InterPro" id="IPR017911">
    <property type="entry name" value="MacB-like_ATP-bd"/>
</dbReference>
<gene>
    <name evidence="12" type="ORF">NMQ00_07515</name>
</gene>
<proteinExistence type="inferred from homology"/>